<dbReference type="Gene3D" id="3.40.50.300">
    <property type="entry name" value="P-loop containing nucleotide triphosphate hydrolases"/>
    <property type="match status" value="1"/>
</dbReference>
<evidence type="ECO:0000313" key="7">
    <source>
        <dbReference type="Proteomes" id="UP000461585"/>
    </source>
</evidence>
<dbReference type="SUPFAM" id="SSF52540">
    <property type="entry name" value="P-loop containing nucleoside triphosphate hydrolases"/>
    <property type="match status" value="1"/>
</dbReference>
<sequence length="515" mass="56060">MYVELCSASVSGIEGRIIRIEVDVSEGFPRFDLVGLPDSSVRESVERVRTALRNGGYGFPYKRITVNLSPADLRKVGPVYDLPIALGILACMGRIPLDRLQEGVFLGELSLSGEVRAMHGVLPMAMEAQRSGFKACYVPLENAGEGMVLQGVRMVGVRNLGEAVDLLTGGKPPRIRNGKGKPKDPGHFPDMGEVRGQPVVKRALEIAAAGGHNLLLVGPPGSGKSMLAERMGTILPVPSLEERMELTRIYSVAGKLEEAGVLVSRRPFRAPHQNISAAALLGGGRGAKLGEITLAHQGVLFLDELPEFRRDVLESLRQPMEKGAVTISRVGAVHSYPSRFLLVAAMNPCACGYYPDLKKCGCSLGEVERYQKRISGPFLDRIDMVVEVRPLTFEELARGNGGETSAQVRERVVQARHRQQVRNGVGQERTNGALEAEQVQKHCLLEAAAGRLLEKAFAMHGMSARAYHKVLKVARTIADLDGADAIGERHVAEAVQYRSLDRNCWAKGHVDMEER</sequence>
<dbReference type="PANTHER" id="PTHR32039:SF7">
    <property type="entry name" value="COMPETENCE PROTEIN COMM"/>
    <property type="match status" value="1"/>
</dbReference>
<dbReference type="Pfam" id="PF13541">
    <property type="entry name" value="ChlI"/>
    <property type="match status" value="1"/>
</dbReference>
<evidence type="ECO:0000313" key="6">
    <source>
        <dbReference type="EMBL" id="NDL66148.1"/>
    </source>
</evidence>
<dbReference type="PROSITE" id="PS50051">
    <property type="entry name" value="MCM_2"/>
    <property type="match status" value="1"/>
</dbReference>
<comment type="caution">
    <text evidence="6">The sequence shown here is derived from an EMBL/GenBank/DDBJ whole genome shotgun (WGS) entry which is preliminary data.</text>
</comment>
<protein>
    <submittedName>
        <fullName evidence="6">YifB family Mg chelatase-like AAA ATPase</fullName>
    </submittedName>
</protein>
<proteinExistence type="inferred from homology"/>
<dbReference type="InterPro" id="IPR045006">
    <property type="entry name" value="CHLI-like"/>
</dbReference>
<reference evidence="6 7" key="1">
    <citation type="submission" date="2020-01" db="EMBL/GenBank/DDBJ databases">
        <title>Anaeroalcalibacter tamaniensis gen. nov., sp. nov., moderately halophilic strictly anaerobic fermenter bacterium from mud volcano of Taman peninsula.</title>
        <authorList>
            <person name="Frolova A."/>
            <person name="Merkel A.Y."/>
            <person name="Slobodkin A.I."/>
        </authorList>
    </citation>
    <scope>NUCLEOTIDE SEQUENCE [LARGE SCALE GENOMIC DNA]</scope>
    <source>
        <strain evidence="6 7">F-3ap</strain>
    </source>
</reference>
<keyword evidence="3" id="KW-0067">ATP-binding</keyword>
<dbReference type="EMBL" id="JAAEEH010000001">
    <property type="protein sequence ID" value="NDL66148.1"/>
    <property type="molecule type" value="Genomic_DNA"/>
</dbReference>
<dbReference type="RefSeq" id="WP_162368877.1">
    <property type="nucleotide sequence ID" value="NZ_JAAEEH010000001.1"/>
</dbReference>
<dbReference type="SUPFAM" id="SSF54211">
    <property type="entry name" value="Ribosomal protein S5 domain 2-like"/>
    <property type="match status" value="1"/>
</dbReference>
<dbReference type="Pfam" id="PF13335">
    <property type="entry name" value="Mg_chelatase_C"/>
    <property type="match status" value="1"/>
</dbReference>
<dbReference type="PANTHER" id="PTHR32039">
    <property type="entry name" value="MAGNESIUM-CHELATASE SUBUNIT CHLI"/>
    <property type="match status" value="1"/>
</dbReference>
<dbReference type="Pfam" id="PF01078">
    <property type="entry name" value="Mg_chelatase"/>
    <property type="match status" value="1"/>
</dbReference>
<evidence type="ECO:0000256" key="1">
    <source>
        <dbReference type="ARBA" id="ARBA00006354"/>
    </source>
</evidence>
<evidence type="ECO:0000259" key="5">
    <source>
        <dbReference type="PROSITE" id="PS50051"/>
    </source>
</evidence>
<comment type="similarity">
    <text evidence="1">Belongs to the Mg-chelatase subunits D/I family. ComM subfamily.</text>
</comment>
<dbReference type="NCBIfam" id="TIGR00368">
    <property type="entry name" value="YifB family Mg chelatase-like AAA ATPase"/>
    <property type="match status" value="1"/>
</dbReference>
<dbReference type="InterPro" id="IPR025158">
    <property type="entry name" value="Mg_chelat-rel_C"/>
</dbReference>
<dbReference type="GO" id="GO:0005524">
    <property type="term" value="F:ATP binding"/>
    <property type="evidence" value="ECO:0007669"/>
    <property type="project" value="UniProtKB-KW"/>
</dbReference>
<dbReference type="InterPro" id="IPR027417">
    <property type="entry name" value="P-loop_NTPase"/>
</dbReference>
<evidence type="ECO:0000256" key="3">
    <source>
        <dbReference type="ARBA" id="ARBA00022840"/>
    </source>
</evidence>
<dbReference type="SMART" id="SM00382">
    <property type="entry name" value="AAA"/>
    <property type="match status" value="1"/>
</dbReference>
<evidence type="ECO:0000256" key="2">
    <source>
        <dbReference type="ARBA" id="ARBA00022741"/>
    </source>
</evidence>
<dbReference type="AlphaFoldDB" id="A0A7X5HT42"/>
<organism evidence="6 7">
    <name type="scientific">Anaerotalea alkaliphila</name>
    <dbReference type="NCBI Taxonomy" id="2662126"/>
    <lineage>
        <taxon>Bacteria</taxon>
        <taxon>Bacillati</taxon>
        <taxon>Bacillota</taxon>
        <taxon>Clostridia</taxon>
        <taxon>Eubacteriales</taxon>
        <taxon>Anaerotalea</taxon>
    </lineage>
</organism>
<dbReference type="InterPro" id="IPR020568">
    <property type="entry name" value="Ribosomal_Su5_D2-typ_SF"/>
</dbReference>
<dbReference type="GO" id="GO:0003677">
    <property type="term" value="F:DNA binding"/>
    <property type="evidence" value="ECO:0007669"/>
    <property type="project" value="InterPro"/>
</dbReference>
<dbReference type="InterPro" id="IPR001208">
    <property type="entry name" value="MCM_dom"/>
</dbReference>
<dbReference type="InterPro" id="IPR004482">
    <property type="entry name" value="Mg_chelat-rel"/>
</dbReference>
<keyword evidence="7" id="KW-1185">Reference proteome</keyword>
<feature type="compositionally biased region" description="Basic and acidic residues" evidence="4">
    <location>
        <begin position="181"/>
        <end position="191"/>
    </location>
</feature>
<dbReference type="Proteomes" id="UP000461585">
    <property type="component" value="Unassembled WGS sequence"/>
</dbReference>
<accession>A0A7X5HT42</accession>
<dbReference type="InterPro" id="IPR003593">
    <property type="entry name" value="AAA+_ATPase"/>
</dbReference>
<feature type="region of interest" description="Disordered" evidence="4">
    <location>
        <begin position="168"/>
        <end position="191"/>
    </location>
</feature>
<keyword evidence="2" id="KW-0547">Nucleotide-binding</keyword>
<gene>
    <name evidence="6" type="ORF">GXN74_00110</name>
</gene>
<dbReference type="InterPro" id="IPR014721">
    <property type="entry name" value="Ribsml_uS5_D2-typ_fold_subgr"/>
</dbReference>
<dbReference type="PRINTS" id="PR01657">
    <property type="entry name" value="MCMFAMILY"/>
</dbReference>
<feature type="domain" description="MCM C-terminal AAA(+) ATPase" evidence="5">
    <location>
        <begin position="290"/>
        <end position="389"/>
    </location>
</feature>
<name>A0A7X5HT42_9FIRM</name>
<evidence type="ECO:0000256" key="4">
    <source>
        <dbReference type="SAM" id="MobiDB-lite"/>
    </source>
</evidence>
<dbReference type="Gene3D" id="3.30.230.10">
    <property type="match status" value="1"/>
</dbReference>
<dbReference type="InterPro" id="IPR000523">
    <property type="entry name" value="Mg_chelatse_chII-like_cat_dom"/>
</dbReference>